<dbReference type="PANTHER" id="PTHR22550:SF5">
    <property type="entry name" value="LEUCINE ZIPPER PROTEIN 4"/>
    <property type="match status" value="1"/>
</dbReference>
<feature type="domain" description="VWFA" evidence="6">
    <location>
        <begin position="54"/>
        <end position="250"/>
    </location>
</feature>
<dbReference type="PRINTS" id="PR00453">
    <property type="entry name" value="VWFADOMAIN"/>
</dbReference>
<dbReference type="EMBL" id="JAKWBL010000001">
    <property type="protein sequence ID" value="MCH5596931.1"/>
    <property type="molecule type" value="Genomic_DNA"/>
</dbReference>
<comment type="caution">
    <text evidence="7">The sequence shown here is derived from an EMBL/GenBank/DDBJ whole genome shotgun (WGS) entry which is preliminary data.</text>
</comment>
<evidence type="ECO:0000256" key="5">
    <source>
        <dbReference type="SAM" id="Phobius"/>
    </source>
</evidence>
<evidence type="ECO:0000256" key="4">
    <source>
        <dbReference type="ARBA" id="ARBA00023136"/>
    </source>
</evidence>
<dbReference type="Pfam" id="PF00092">
    <property type="entry name" value="VWA"/>
    <property type="match status" value="1"/>
</dbReference>
<dbReference type="Proteomes" id="UP001202248">
    <property type="component" value="Unassembled WGS sequence"/>
</dbReference>
<evidence type="ECO:0000313" key="7">
    <source>
        <dbReference type="EMBL" id="MCH5596931.1"/>
    </source>
</evidence>
<dbReference type="PANTHER" id="PTHR22550">
    <property type="entry name" value="SPORE GERMINATION PROTEIN"/>
    <property type="match status" value="1"/>
</dbReference>
<evidence type="ECO:0000259" key="6">
    <source>
        <dbReference type="PROSITE" id="PS50234"/>
    </source>
</evidence>
<evidence type="ECO:0000256" key="1">
    <source>
        <dbReference type="ARBA" id="ARBA00022475"/>
    </source>
</evidence>
<feature type="transmembrane region" description="Helical" evidence="5">
    <location>
        <begin position="20"/>
        <end position="37"/>
    </location>
</feature>
<protein>
    <submittedName>
        <fullName evidence="7">VWA domain-containing protein</fullName>
    </submittedName>
</protein>
<reference evidence="7 8" key="1">
    <citation type="submission" date="2022-02" db="EMBL/GenBank/DDBJ databases">
        <authorList>
            <person name="Min J."/>
        </authorList>
    </citation>
    <scope>NUCLEOTIDE SEQUENCE [LARGE SCALE GENOMIC DNA]</scope>
    <source>
        <strain evidence="7 8">GR10-1</strain>
    </source>
</reference>
<dbReference type="SUPFAM" id="SSF53300">
    <property type="entry name" value="vWA-like"/>
    <property type="match status" value="1"/>
</dbReference>
<dbReference type="PROSITE" id="PS50234">
    <property type="entry name" value="VWFA"/>
    <property type="match status" value="1"/>
</dbReference>
<keyword evidence="4 5" id="KW-0472">Membrane</keyword>
<name>A0ABS9SF31_9BACT</name>
<evidence type="ECO:0000256" key="3">
    <source>
        <dbReference type="ARBA" id="ARBA00022989"/>
    </source>
</evidence>
<keyword evidence="8" id="KW-1185">Reference proteome</keyword>
<dbReference type="InterPro" id="IPR050768">
    <property type="entry name" value="UPF0353/GerABKA_families"/>
</dbReference>
<sequence length="296" mass="32811">MASSINIDTPATFKTKFRHLPFILRMLAVTCLIMALARPQHQTQKSRSEGEGIDIVLCLDVSGSMGTEDVKPYRFVVAKEVAIEFVKNRPVDRIGLVIFAGESFTKCPITPDKNAVLNQLQSLKIMDGGYLETGTLIGEGLAMSVNRISKGTNKSRVIILLTDGKEDAPPTRIIDPEMAMEIAKANNVKVYCIGLGSATSTAEQMVKDVAGNVVRNYIDEALLTRIANSTGGRYYRATDKASLQAIYSQIDRLEKSKVEIIKYKEVQEMFIPLVLAALFWLLLEVVLKFTIFKKFP</sequence>
<keyword evidence="1" id="KW-1003">Cell membrane</keyword>
<keyword evidence="3 5" id="KW-1133">Transmembrane helix</keyword>
<organism evidence="7 8">
    <name type="scientific">Niabella ginsengisoli</name>
    <dbReference type="NCBI Taxonomy" id="522298"/>
    <lineage>
        <taxon>Bacteria</taxon>
        <taxon>Pseudomonadati</taxon>
        <taxon>Bacteroidota</taxon>
        <taxon>Chitinophagia</taxon>
        <taxon>Chitinophagales</taxon>
        <taxon>Chitinophagaceae</taxon>
        <taxon>Niabella</taxon>
    </lineage>
</organism>
<feature type="transmembrane region" description="Helical" evidence="5">
    <location>
        <begin position="270"/>
        <end position="291"/>
    </location>
</feature>
<accession>A0ABS9SF31</accession>
<dbReference type="RefSeq" id="WP_240826338.1">
    <property type="nucleotide sequence ID" value="NZ_JAKWBL010000001.1"/>
</dbReference>
<proteinExistence type="predicted"/>
<evidence type="ECO:0000256" key="2">
    <source>
        <dbReference type="ARBA" id="ARBA00022692"/>
    </source>
</evidence>
<dbReference type="SMART" id="SM00327">
    <property type="entry name" value="VWA"/>
    <property type="match status" value="1"/>
</dbReference>
<keyword evidence="2 5" id="KW-0812">Transmembrane</keyword>
<dbReference type="InterPro" id="IPR002035">
    <property type="entry name" value="VWF_A"/>
</dbReference>
<dbReference type="Gene3D" id="3.40.50.410">
    <property type="entry name" value="von Willebrand factor, type A domain"/>
    <property type="match status" value="1"/>
</dbReference>
<gene>
    <name evidence="7" type="ORF">MKP09_02845</name>
</gene>
<evidence type="ECO:0000313" key="8">
    <source>
        <dbReference type="Proteomes" id="UP001202248"/>
    </source>
</evidence>
<dbReference type="InterPro" id="IPR036465">
    <property type="entry name" value="vWFA_dom_sf"/>
</dbReference>